<keyword evidence="2" id="KW-1185">Reference proteome</keyword>
<dbReference type="RefSeq" id="XP_647413.1">
    <property type="nucleotide sequence ID" value="XM_642321.1"/>
</dbReference>
<name>Q55FX0_DICDI</name>
<dbReference type="KEGG" id="ddi:DDB_G0267912"/>
<reference evidence="1 2" key="1">
    <citation type="journal article" date="2005" name="Nature">
        <title>The genome of the social amoeba Dictyostelium discoideum.</title>
        <authorList>
            <consortium name="The Dictyostelium discoideum Sequencing Consortium"/>
            <person name="Eichinger L."/>
            <person name="Pachebat J.A."/>
            <person name="Glockner G."/>
            <person name="Rajandream M.A."/>
            <person name="Sucgang R."/>
            <person name="Berriman M."/>
            <person name="Song J."/>
            <person name="Olsen R."/>
            <person name="Szafranski K."/>
            <person name="Xu Q."/>
            <person name="Tunggal B."/>
            <person name="Kummerfeld S."/>
            <person name="Madera M."/>
            <person name="Konfortov B.A."/>
            <person name="Rivero F."/>
            <person name="Bankier A.T."/>
            <person name="Lehmann R."/>
            <person name="Hamlin N."/>
            <person name="Davies R."/>
            <person name="Gaudet P."/>
            <person name="Fey P."/>
            <person name="Pilcher K."/>
            <person name="Chen G."/>
            <person name="Saunders D."/>
            <person name="Sodergren E."/>
            <person name="Davis P."/>
            <person name="Kerhornou A."/>
            <person name="Nie X."/>
            <person name="Hall N."/>
            <person name="Anjard C."/>
            <person name="Hemphill L."/>
            <person name="Bason N."/>
            <person name="Farbrother P."/>
            <person name="Desany B."/>
            <person name="Just E."/>
            <person name="Morio T."/>
            <person name="Rost R."/>
            <person name="Churcher C."/>
            <person name="Cooper J."/>
            <person name="Haydock S."/>
            <person name="van Driessche N."/>
            <person name="Cronin A."/>
            <person name="Goodhead I."/>
            <person name="Muzny D."/>
            <person name="Mourier T."/>
            <person name="Pain A."/>
            <person name="Lu M."/>
            <person name="Harper D."/>
            <person name="Lindsay R."/>
            <person name="Hauser H."/>
            <person name="James K."/>
            <person name="Quiles M."/>
            <person name="Madan Babu M."/>
            <person name="Saito T."/>
            <person name="Buchrieser C."/>
            <person name="Wardroper A."/>
            <person name="Felder M."/>
            <person name="Thangavelu M."/>
            <person name="Johnson D."/>
            <person name="Knights A."/>
            <person name="Loulseged H."/>
            <person name="Mungall K."/>
            <person name="Oliver K."/>
            <person name="Price C."/>
            <person name="Quail M.A."/>
            <person name="Urushihara H."/>
            <person name="Hernandez J."/>
            <person name="Rabbinowitsch E."/>
            <person name="Steffen D."/>
            <person name="Sanders M."/>
            <person name="Ma J."/>
            <person name="Kohara Y."/>
            <person name="Sharp S."/>
            <person name="Simmonds M."/>
            <person name="Spiegler S."/>
            <person name="Tivey A."/>
            <person name="Sugano S."/>
            <person name="White B."/>
            <person name="Walker D."/>
            <person name="Woodward J."/>
            <person name="Winckler T."/>
            <person name="Tanaka Y."/>
            <person name="Shaulsky G."/>
            <person name="Schleicher M."/>
            <person name="Weinstock G."/>
            <person name="Rosenthal A."/>
            <person name="Cox E.C."/>
            <person name="Chisholm R.L."/>
            <person name="Gibbs R."/>
            <person name="Loomis W.F."/>
            <person name="Platzer M."/>
            <person name="Kay R.R."/>
            <person name="Williams J."/>
            <person name="Dear P.H."/>
            <person name="Noegel A.A."/>
            <person name="Barrell B."/>
            <person name="Kuspa A."/>
        </authorList>
    </citation>
    <scope>NUCLEOTIDE SEQUENCE [LARGE SCALE GENOMIC DNA]</scope>
    <source>
        <strain evidence="1 2">AX4</strain>
    </source>
</reference>
<dbReference type="Proteomes" id="UP000002195">
    <property type="component" value="Unassembled WGS sequence"/>
</dbReference>
<dbReference type="AlphaFoldDB" id="Q55FX0"/>
<proteinExistence type="predicted"/>
<dbReference type="EMBL" id="AAFI02000003">
    <property type="protein sequence ID" value="EAL73409.1"/>
    <property type="molecule type" value="Genomic_DNA"/>
</dbReference>
<comment type="caution">
    <text evidence="1">The sequence shown here is derived from an EMBL/GenBank/DDBJ whole genome shotgun (WGS) entry which is preliminary data.</text>
</comment>
<evidence type="ECO:0000313" key="1">
    <source>
        <dbReference type="EMBL" id="EAL73409.1"/>
    </source>
</evidence>
<evidence type="ECO:0000313" key="2">
    <source>
        <dbReference type="Proteomes" id="UP000002195"/>
    </source>
</evidence>
<accession>Q55FX0</accession>
<protein>
    <submittedName>
        <fullName evidence="1">Uncharacterized protein</fullName>
    </submittedName>
</protein>
<sequence length="52" mass="6118">MTNNKEIEIDIDKISESIIETPKTLLGLIDVLRIYDKYKENESIRIESSLHR</sequence>
<gene>
    <name evidence="1" type="ORF">DDB_G0267912</name>
</gene>
<dbReference type="InParanoid" id="Q55FX0"/>
<dbReference type="GeneID" id="8616220"/>
<dbReference type="PaxDb" id="44689-DDB0189643"/>
<dbReference type="HOGENOM" id="CLU_3091293_0_0_1"/>
<organism evidence="1 2">
    <name type="scientific">Dictyostelium discoideum</name>
    <name type="common">Social amoeba</name>
    <dbReference type="NCBI Taxonomy" id="44689"/>
    <lineage>
        <taxon>Eukaryota</taxon>
        <taxon>Amoebozoa</taxon>
        <taxon>Evosea</taxon>
        <taxon>Eumycetozoa</taxon>
        <taxon>Dictyostelia</taxon>
        <taxon>Dictyosteliales</taxon>
        <taxon>Dictyosteliaceae</taxon>
        <taxon>Dictyostelium</taxon>
    </lineage>
</organism>